<accession>A0A5K1JE07</accession>
<dbReference type="RefSeq" id="WP_156064178.1">
    <property type="nucleotide sequence ID" value="NZ_CABWIH010000056.1"/>
</dbReference>
<organism evidence="1 2">
    <name type="scientific">Collinsella aerofaciens</name>
    <dbReference type="NCBI Taxonomy" id="74426"/>
    <lineage>
        <taxon>Bacteria</taxon>
        <taxon>Bacillati</taxon>
        <taxon>Actinomycetota</taxon>
        <taxon>Coriobacteriia</taxon>
        <taxon>Coriobacteriales</taxon>
        <taxon>Coriobacteriaceae</taxon>
        <taxon>Collinsella</taxon>
    </lineage>
</organism>
<gene>
    <name evidence="1" type="ORF">LMKDKBCB_02268</name>
</gene>
<dbReference type="Proteomes" id="UP000330807">
    <property type="component" value="Unassembled WGS sequence"/>
</dbReference>
<protein>
    <submittedName>
        <fullName evidence="1">Uncharacterized protein</fullName>
    </submittedName>
</protein>
<evidence type="ECO:0000313" key="1">
    <source>
        <dbReference type="EMBL" id="VWM02187.1"/>
    </source>
</evidence>
<sequence>MTSVSNEERLAVITAFGKAVKQAEKQVREEVDAQMREDFMENGVTQKQLTVNGQKVGTISARMTKEKVGKYPMLKFAPEFVEWLRTSDGGLDTLNRLVSIKPDLVLDAAVADGELPDGCELVERCEPPMMTGTTVRVQLPKVIEALGNNLGAAAAALLTGEVE</sequence>
<dbReference type="AlphaFoldDB" id="A0A5K1JE07"/>
<reference evidence="1 2" key="1">
    <citation type="submission" date="2019-10" db="EMBL/GenBank/DDBJ databases">
        <authorList>
            <person name="Wolf R A."/>
        </authorList>
    </citation>
    <scope>NUCLEOTIDE SEQUENCE [LARGE SCALE GENOMIC DNA]</scope>
    <source>
        <strain evidence="1">Collinsella_aerofaciens_AK_138A</strain>
    </source>
</reference>
<dbReference type="EMBL" id="CABWIH010000056">
    <property type="protein sequence ID" value="VWM02187.1"/>
    <property type="molecule type" value="Genomic_DNA"/>
</dbReference>
<name>A0A5K1JE07_9ACTN</name>
<evidence type="ECO:0000313" key="2">
    <source>
        <dbReference type="Proteomes" id="UP000330807"/>
    </source>
</evidence>
<proteinExistence type="predicted"/>